<dbReference type="STRING" id="1265820.PCORN_16753"/>
<proteinExistence type="predicted"/>
<dbReference type="EMBL" id="AODE01000039">
    <property type="protein sequence ID" value="EUJ25522.1"/>
    <property type="molecule type" value="Genomic_DNA"/>
</dbReference>
<keyword evidence="2" id="KW-1185">Reference proteome</keyword>
<dbReference type="AlphaFoldDB" id="W7BHY5"/>
<gene>
    <name evidence="1" type="ORF">PCORN_16753</name>
</gene>
<name>W7BHY5_9LIST</name>
<protein>
    <submittedName>
        <fullName evidence="1">Uncharacterized protein</fullName>
    </submittedName>
</protein>
<dbReference type="PATRIC" id="fig|1265820.5.peg.3315"/>
<reference evidence="1 2" key="1">
    <citation type="journal article" date="2014" name="Int. J. Syst. Evol. Microbiol.">
        <title>Listeria floridensis sp. nov., Listeria aquatica sp. nov., Listeria cornellensis sp. nov., Listeria riparia sp. nov. and Listeria grandensis sp. nov., from agricultural and natural environments.</title>
        <authorList>
            <person name="den Bakker H.C."/>
            <person name="Warchocki S."/>
            <person name="Wright E.M."/>
            <person name="Allred A.F."/>
            <person name="Ahlstrom C."/>
            <person name="Manuel C.S."/>
            <person name="Stasiewicz M.J."/>
            <person name="Burrell A."/>
            <person name="Roof S."/>
            <person name="Strawn L."/>
            <person name="Fortes E.D."/>
            <person name="Nightingale K.K."/>
            <person name="Kephart D."/>
            <person name="Wiedmann M."/>
        </authorList>
    </citation>
    <scope>NUCLEOTIDE SEQUENCE [LARGE SCALE GENOMIC DNA]</scope>
    <source>
        <strain evidence="2">FSL F6-969</strain>
    </source>
</reference>
<dbReference type="Proteomes" id="UP000019254">
    <property type="component" value="Unassembled WGS sequence"/>
</dbReference>
<comment type="caution">
    <text evidence="1">The sequence shown here is derived from an EMBL/GenBank/DDBJ whole genome shotgun (WGS) entry which is preliminary data.</text>
</comment>
<sequence>MIFGILLIGFFVYLGISWAKDMWPIKDTDLKNDGIGKLSIGIDEAHIRHYYPEFAIFHEKNSNTYYYNDEGDFVATTMNKKNSLH</sequence>
<organism evidence="1 2">
    <name type="scientific">Listeria cornellensis FSL F6-0969</name>
    <dbReference type="NCBI Taxonomy" id="1265820"/>
    <lineage>
        <taxon>Bacteria</taxon>
        <taxon>Bacillati</taxon>
        <taxon>Bacillota</taxon>
        <taxon>Bacilli</taxon>
        <taxon>Bacillales</taxon>
        <taxon>Listeriaceae</taxon>
        <taxon>Listeria</taxon>
    </lineage>
</organism>
<evidence type="ECO:0000313" key="1">
    <source>
        <dbReference type="EMBL" id="EUJ25522.1"/>
    </source>
</evidence>
<accession>W7BHY5</accession>
<evidence type="ECO:0000313" key="2">
    <source>
        <dbReference type="Proteomes" id="UP000019254"/>
    </source>
</evidence>